<evidence type="ECO:0000256" key="2">
    <source>
        <dbReference type="SAM" id="Phobius"/>
    </source>
</evidence>
<reference evidence="3 4" key="1">
    <citation type="submission" date="2010-08" db="EMBL/GenBank/DDBJ databases">
        <authorList>
            <consortium name="US DOE Joint Genome Institute (JGI-PGF)"/>
            <person name="Lucas S."/>
            <person name="Copeland A."/>
            <person name="Lapidus A."/>
            <person name="Cheng J.-F."/>
            <person name="Bruce D."/>
            <person name="Goodwin L."/>
            <person name="Pitluck S."/>
            <person name="Land M.L."/>
            <person name="Hauser L."/>
            <person name="Chang Y.-J."/>
            <person name="Anderson I.J."/>
            <person name="Johnson E."/>
            <person name="Mulhopadhyay B."/>
            <person name="Kyrpides N."/>
            <person name="Woyke T.J."/>
        </authorList>
    </citation>
    <scope>NUCLEOTIDE SEQUENCE [LARGE SCALE GENOMIC DNA]</scope>
    <source>
        <strain evidence="3 4">6</strain>
    </source>
</reference>
<feature type="compositionally biased region" description="Polar residues" evidence="1">
    <location>
        <begin position="1"/>
        <end position="10"/>
    </location>
</feature>
<organism evidence="3 4">
    <name type="scientific">Eubacterium cellulosolvens (strain ATCC 43171 / JCM 9499 / 6)</name>
    <name type="common">Cillobacterium cellulosolvens</name>
    <dbReference type="NCBI Taxonomy" id="633697"/>
    <lineage>
        <taxon>Bacteria</taxon>
        <taxon>Bacillati</taxon>
        <taxon>Bacillota</taxon>
        <taxon>Clostridia</taxon>
        <taxon>Eubacteriales</taxon>
        <taxon>Eubacteriaceae</taxon>
        <taxon>Eubacterium</taxon>
    </lineage>
</organism>
<proteinExistence type="predicted"/>
<evidence type="ECO:0000256" key="1">
    <source>
        <dbReference type="SAM" id="MobiDB-lite"/>
    </source>
</evidence>
<keyword evidence="2" id="KW-0812">Transmembrane</keyword>
<dbReference type="EMBL" id="CM001487">
    <property type="protein sequence ID" value="EIM57742.1"/>
    <property type="molecule type" value="Genomic_DNA"/>
</dbReference>
<dbReference type="HOGENOM" id="CLU_1508428_0_0_9"/>
<dbReference type="AlphaFoldDB" id="I5AVB9"/>
<feature type="transmembrane region" description="Helical" evidence="2">
    <location>
        <begin position="77"/>
        <end position="98"/>
    </location>
</feature>
<evidence type="ECO:0000313" key="3">
    <source>
        <dbReference type="EMBL" id="EIM57742.1"/>
    </source>
</evidence>
<keyword evidence="2" id="KW-0472">Membrane</keyword>
<evidence type="ECO:0008006" key="5">
    <source>
        <dbReference type="Google" id="ProtNLM"/>
    </source>
</evidence>
<accession>I5AVB9</accession>
<dbReference type="eggNOG" id="ENOG5032YRK">
    <property type="taxonomic scope" value="Bacteria"/>
</dbReference>
<feature type="compositionally biased region" description="Basic residues" evidence="1">
    <location>
        <begin position="11"/>
        <end position="24"/>
    </location>
</feature>
<dbReference type="STRING" id="633697.EubceDRAFT1_1968"/>
<dbReference type="OrthoDB" id="1779852at2"/>
<name>I5AVB9_EUBC6</name>
<keyword evidence="4" id="KW-1185">Reference proteome</keyword>
<protein>
    <recommendedName>
        <fullName evidence="5">Cell division protein FtsL</fullName>
    </recommendedName>
</protein>
<reference evidence="3 4" key="2">
    <citation type="submission" date="2012-02" db="EMBL/GenBank/DDBJ databases">
        <title>Improved High-Quality Draft sequence of Eubacterium cellulosolvens 6.</title>
        <authorList>
            <consortium name="US DOE Joint Genome Institute"/>
            <person name="Lucas S."/>
            <person name="Han J."/>
            <person name="Lapidus A."/>
            <person name="Cheng J.-F."/>
            <person name="Goodwin L."/>
            <person name="Pitluck S."/>
            <person name="Peters L."/>
            <person name="Mikhailova N."/>
            <person name="Gu W."/>
            <person name="Detter J.C."/>
            <person name="Han C."/>
            <person name="Tapia R."/>
            <person name="Land M."/>
            <person name="Hauser L."/>
            <person name="Kyrpides N."/>
            <person name="Ivanova N."/>
            <person name="Pagani I."/>
            <person name="Johnson E."/>
            <person name="Mukhopadhyay B."/>
            <person name="Anderson I."/>
            <person name="Woyke T."/>
        </authorList>
    </citation>
    <scope>NUCLEOTIDE SEQUENCE [LARGE SCALE GENOMIC DNA]</scope>
    <source>
        <strain evidence="3 4">6</strain>
    </source>
</reference>
<sequence>MARRQSNTARSKARRRVNSTKKRSDRKERIRGYSEEGSAILEWAVDDHDEITESDSVDSRVSVRTRKNHSRAERPRLGHVIITFLLCAAMVVMCIRYLQLRSRLISLNESIAGQETRLREIQEDNEAEYQKVISSVTMEEVKDAALNKLGMHYAAESQIRYYDTDDDCYVRQYESVEE</sequence>
<evidence type="ECO:0000313" key="4">
    <source>
        <dbReference type="Proteomes" id="UP000005753"/>
    </source>
</evidence>
<dbReference type="Proteomes" id="UP000005753">
    <property type="component" value="Chromosome"/>
</dbReference>
<gene>
    <name evidence="3" type="ORF">EubceDRAFT1_1968</name>
</gene>
<keyword evidence="2" id="KW-1133">Transmembrane helix</keyword>
<feature type="region of interest" description="Disordered" evidence="1">
    <location>
        <begin position="1"/>
        <end position="32"/>
    </location>
</feature>